<proteinExistence type="predicted"/>
<dbReference type="SUPFAM" id="SSF54593">
    <property type="entry name" value="Glyoxalase/Bleomycin resistance protein/Dihydroxybiphenyl dioxygenase"/>
    <property type="match status" value="1"/>
</dbReference>
<evidence type="ECO:0008006" key="3">
    <source>
        <dbReference type="Google" id="ProtNLM"/>
    </source>
</evidence>
<accession>A0ABZ2MB51</accession>
<reference evidence="1 2" key="1">
    <citation type="submission" date="2021-12" db="EMBL/GenBank/DDBJ databases">
        <title>Discovery of the Pendulisporaceae a myxobacterial family with distinct sporulation behavior and unique specialized metabolism.</title>
        <authorList>
            <person name="Garcia R."/>
            <person name="Popoff A."/>
            <person name="Bader C.D."/>
            <person name="Loehr J."/>
            <person name="Walesch S."/>
            <person name="Walt C."/>
            <person name="Boldt J."/>
            <person name="Bunk B."/>
            <person name="Haeckl F.J.F.P.J."/>
            <person name="Gunesch A.P."/>
            <person name="Birkelbach J."/>
            <person name="Nuebel U."/>
            <person name="Pietschmann T."/>
            <person name="Bach T."/>
            <person name="Mueller R."/>
        </authorList>
    </citation>
    <scope>NUCLEOTIDE SEQUENCE [LARGE SCALE GENOMIC DNA]</scope>
    <source>
        <strain evidence="1 2">MSr11954</strain>
    </source>
</reference>
<gene>
    <name evidence="1" type="ORF">LZC94_21300</name>
</gene>
<protein>
    <recommendedName>
        <fullName evidence="3">VOC domain-containing protein</fullName>
    </recommendedName>
</protein>
<evidence type="ECO:0000313" key="2">
    <source>
        <dbReference type="Proteomes" id="UP001370348"/>
    </source>
</evidence>
<evidence type="ECO:0000313" key="1">
    <source>
        <dbReference type="EMBL" id="WXB19748.1"/>
    </source>
</evidence>
<organism evidence="1 2">
    <name type="scientific">Pendulispora albinea</name>
    <dbReference type="NCBI Taxonomy" id="2741071"/>
    <lineage>
        <taxon>Bacteria</taxon>
        <taxon>Pseudomonadati</taxon>
        <taxon>Myxococcota</taxon>
        <taxon>Myxococcia</taxon>
        <taxon>Myxococcales</taxon>
        <taxon>Sorangiineae</taxon>
        <taxon>Pendulisporaceae</taxon>
        <taxon>Pendulispora</taxon>
    </lineage>
</organism>
<dbReference type="EMBL" id="CP089984">
    <property type="protein sequence ID" value="WXB19748.1"/>
    <property type="molecule type" value="Genomic_DNA"/>
</dbReference>
<keyword evidence="2" id="KW-1185">Reference proteome</keyword>
<dbReference type="InterPro" id="IPR029068">
    <property type="entry name" value="Glyas_Bleomycin-R_OHBP_Dase"/>
</dbReference>
<sequence>MSVGIVIRVKDLARSEALYIDTFGETLDVAAKARVETRGELLCMPWKQGGCLFALEASGPPVRHGIPVIADSAALERAAIHGAELRPLEGAQEVVDYDGNIFWAFEPAGVEVRYETGIGNPILPLIYAIERGQLDPSWLQVWGHGGRDPVATAWAVSVGYLEELLARLRWTDESQRACDIYNELSHRLEPIFIQERIRGSVRVPTLQDAQLEADRVAAERGGRA</sequence>
<dbReference type="Proteomes" id="UP001370348">
    <property type="component" value="Chromosome"/>
</dbReference>
<dbReference type="RefSeq" id="WP_394829343.1">
    <property type="nucleotide sequence ID" value="NZ_CP089984.1"/>
</dbReference>
<name>A0ABZ2MB51_9BACT</name>